<feature type="transmembrane region" description="Helical" evidence="7">
    <location>
        <begin position="12"/>
        <end position="30"/>
    </location>
</feature>
<dbReference type="Proteomes" id="UP000249633">
    <property type="component" value="Unassembled WGS sequence"/>
</dbReference>
<evidence type="ECO:0000256" key="1">
    <source>
        <dbReference type="ARBA" id="ARBA00004533"/>
    </source>
</evidence>
<keyword evidence="5 7" id="KW-0472">Membrane</keyword>
<name>A0A2W5FLW2_9BURK</name>
<keyword evidence="6 8" id="KW-0012">Acyltransferase</keyword>
<keyword evidence="2" id="KW-1003">Cell membrane</keyword>
<evidence type="ECO:0000313" key="8">
    <source>
        <dbReference type="EMBL" id="PZP33916.1"/>
    </source>
</evidence>
<keyword evidence="4 8" id="KW-0808">Transferase</keyword>
<dbReference type="PANTHER" id="PTHR30606">
    <property type="entry name" value="LIPID A BIOSYNTHESIS LAUROYL ACYLTRANSFERASE"/>
    <property type="match status" value="1"/>
</dbReference>
<evidence type="ECO:0000256" key="3">
    <source>
        <dbReference type="ARBA" id="ARBA00022519"/>
    </source>
</evidence>
<dbReference type="Pfam" id="PF03279">
    <property type="entry name" value="Lip_A_acyltrans"/>
    <property type="match status" value="1"/>
</dbReference>
<dbReference type="InterPro" id="IPR004960">
    <property type="entry name" value="LipA_acyltrans"/>
</dbReference>
<keyword evidence="3" id="KW-0997">Cell inner membrane</keyword>
<comment type="subcellular location">
    <subcellularLocation>
        <location evidence="1">Cell inner membrane</location>
    </subcellularLocation>
</comment>
<dbReference type="EMBL" id="QFOD01000005">
    <property type="protein sequence ID" value="PZP33916.1"/>
    <property type="molecule type" value="Genomic_DNA"/>
</dbReference>
<reference evidence="8 9" key="1">
    <citation type="submission" date="2017-08" db="EMBL/GenBank/DDBJ databases">
        <title>Infants hospitalized years apart are colonized by the same room-sourced microbial strains.</title>
        <authorList>
            <person name="Brooks B."/>
            <person name="Olm M.R."/>
            <person name="Firek B.A."/>
            <person name="Baker R."/>
            <person name="Thomas B.C."/>
            <person name="Morowitz M.J."/>
            <person name="Banfield J.F."/>
        </authorList>
    </citation>
    <scope>NUCLEOTIDE SEQUENCE [LARGE SCALE GENOMIC DNA]</scope>
    <source>
        <strain evidence="8">S2_012_000_R2_81</strain>
    </source>
</reference>
<gene>
    <name evidence="8" type="ORF">DI603_07500</name>
</gene>
<evidence type="ECO:0000256" key="7">
    <source>
        <dbReference type="SAM" id="Phobius"/>
    </source>
</evidence>
<comment type="caution">
    <text evidence="8">The sequence shown here is derived from an EMBL/GenBank/DDBJ whole genome shotgun (WGS) entry which is preliminary data.</text>
</comment>
<keyword evidence="7" id="KW-0812">Transmembrane</keyword>
<evidence type="ECO:0000256" key="6">
    <source>
        <dbReference type="ARBA" id="ARBA00023315"/>
    </source>
</evidence>
<dbReference type="GO" id="GO:0016746">
    <property type="term" value="F:acyltransferase activity"/>
    <property type="evidence" value="ECO:0007669"/>
    <property type="project" value="UniProtKB-KW"/>
</dbReference>
<organism evidence="8 9">
    <name type="scientific">Roseateles depolymerans</name>
    <dbReference type="NCBI Taxonomy" id="76731"/>
    <lineage>
        <taxon>Bacteria</taxon>
        <taxon>Pseudomonadati</taxon>
        <taxon>Pseudomonadota</taxon>
        <taxon>Betaproteobacteria</taxon>
        <taxon>Burkholderiales</taxon>
        <taxon>Sphaerotilaceae</taxon>
        <taxon>Roseateles</taxon>
    </lineage>
</organism>
<dbReference type="PANTHER" id="PTHR30606:SF10">
    <property type="entry name" value="PHOSPHATIDYLINOSITOL MANNOSIDE ACYLTRANSFERASE"/>
    <property type="match status" value="1"/>
</dbReference>
<dbReference type="GO" id="GO:0005886">
    <property type="term" value="C:plasma membrane"/>
    <property type="evidence" value="ECO:0007669"/>
    <property type="project" value="UniProtKB-SubCell"/>
</dbReference>
<evidence type="ECO:0000256" key="2">
    <source>
        <dbReference type="ARBA" id="ARBA00022475"/>
    </source>
</evidence>
<protein>
    <submittedName>
        <fullName evidence="8">Lysophospholipid acyltransferase family protein</fullName>
    </submittedName>
</protein>
<dbReference type="AlphaFoldDB" id="A0A2W5FLW2"/>
<proteinExistence type="predicted"/>
<accession>A0A2W5FLW2</accession>
<dbReference type="CDD" id="cd07984">
    <property type="entry name" value="LPLAT_LABLAT-like"/>
    <property type="match status" value="1"/>
</dbReference>
<evidence type="ECO:0000256" key="5">
    <source>
        <dbReference type="ARBA" id="ARBA00023136"/>
    </source>
</evidence>
<dbReference type="GO" id="GO:0009247">
    <property type="term" value="P:glycolipid biosynthetic process"/>
    <property type="evidence" value="ECO:0007669"/>
    <property type="project" value="UniProtKB-ARBA"/>
</dbReference>
<dbReference type="NCBIfam" id="NF006487">
    <property type="entry name" value="PRK08905.1"/>
    <property type="match status" value="1"/>
</dbReference>
<evidence type="ECO:0000313" key="9">
    <source>
        <dbReference type="Proteomes" id="UP000249633"/>
    </source>
</evidence>
<evidence type="ECO:0000256" key="4">
    <source>
        <dbReference type="ARBA" id="ARBA00022679"/>
    </source>
</evidence>
<sequence>MTWLFRLLSRLPLAFLHALGGLLGWITFWASPSYRRRFKANAARAGVPRAAARAGIAAAGRMAAELPWLWIKQKGRPFGAKLRWDGAELIQQALAEKRGLVLLTPHLGCFEICAQAIAERFTTPEAPITVLFRPNRKAALRELMDGSRERPGLATAPASLAGVRQMIRALRRGEAIGLLPDQVPPDGLGVWAPFFGQPAYTMTLAARLVQQTGAALLLIWGERLPGGQGYVVHVLPAPVIAPDAPAEAAAATINGAMEGLILRAPGQYLWGYNRYKQPRGLDIGAAPGEAAG</sequence>
<dbReference type="PIRSF" id="PIRSF026649">
    <property type="entry name" value="MsbB"/>
    <property type="match status" value="1"/>
</dbReference>
<keyword evidence="7" id="KW-1133">Transmembrane helix</keyword>